<dbReference type="AlphaFoldDB" id="A0AAE1BK87"/>
<gene>
    <name evidence="2" type="ORF">Pcinc_042639</name>
</gene>
<accession>A0AAE1BK87</accession>
<evidence type="ECO:0000313" key="2">
    <source>
        <dbReference type="EMBL" id="KAK3850669.1"/>
    </source>
</evidence>
<keyword evidence="3" id="KW-1185">Reference proteome</keyword>
<feature type="region of interest" description="Disordered" evidence="1">
    <location>
        <begin position="63"/>
        <end position="92"/>
    </location>
</feature>
<protein>
    <submittedName>
        <fullName evidence="2">Uncharacterized protein</fullName>
    </submittedName>
</protein>
<reference evidence="2" key="1">
    <citation type="submission" date="2023-10" db="EMBL/GenBank/DDBJ databases">
        <title>Genome assemblies of two species of porcelain crab, Petrolisthes cinctipes and Petrolisthes manimaculis (Anomura: Porcellanidae).</title>
        <authorList>
            <person name="Angst P."/>
        </authorList>
    </citation>
    <scope>NUCLEOTIDE SEQUENCE</scope>
    <source>
        <strain evidence="2">PB745_01</strain>
        <tissue evidence="2">Gill</tissue>
    </source>
</reference>
<evidence type="ECO:0000256" key="1">
    <source>
        <dbReference type="SAM" id="MobiDB-lite"/>
    </source>
</evidence>
<sequence length="92" mass="10860">MRMDHKREKKKKNCIPDGEEWKNIKLMGSEKDTVNYTVTTHYHHQDTEQKKSLLGVRLDKTASQDRINKRIPTKHQQRQRGVEMGLGKLDMS</sequence>
<organism evidence="2 3">
    <name type="scientific">Petrolisthes cinctipes</name>
    <name type="common">Flat porcelain crab</name>
    <dbReference type="NCBI Taxonomy" id="88211"/>
    <lineage>
        <taxon>Eukaryota</taxon>
        <taxon>Metazoa</taxon>
        <taxon>Ecdysozoa</taxon>
        <taxon>Arthropoda</taxon>
        <taxon>Crustacea</taxon>
        <taxon>Multicrustacea</taxon>
        <taxon>Malacostraca</taxon>
        <taxon>Eumalacostraca</taxon>
        <taxon>Eucarida</taxon>
        <taxon>Decapoda</taxon>
        <taxon>Pleocyemata</taxon>
        <taxon>Anomura</taxon>
        <taxon>Galatheoidea</taxon>
        <taxon>Porcellanidae</taxon>
        <taxon>Petrolisthes</taxon>
    </lineage>
</organism>
<proteinExistence type="predicted"/>
<evidence type="ECO:0000313" key="3">
    <source>
        <dbReference type="Proteomes" id="UP001286313"/>
    </source>
</evidence>
<feature type="compositionally biased region" description="Basic residues" evidence="1">
    <location>
        <begin position="69"/>
        <end position="78"/>
    </location>
</feature>
<dbReference type="Proteomes" id="UP001286313">
    <property type="component" value="Unassembled WGS sequence"/>
</dbReference>
<name>A0AAE1BK87_PETCI</name>
<comment type="caution">
    <text evidence="2">The sequence shown here is derived from an EMBL/GenBank/DDBJ whole genome shotgun (WGS) entry which is preliminary data.</text>
</comment>
<dbReference type="EMBL" id="JAWQEG010008251">
    <property type="protein sequence ID" value="KAK3850669.1"/>
    <property type="molecule type" value="Genomic_DNA"/>
</dbReference>